<evidence type="ECO:0000256" key="2">
    <source>
        <dbReference type="ARBA" id="ARBA00022448"/>
    </source>
</evidence>
<keyword evidence="2" id="KW-0813">Transport</keyword>
<gene>
    <name evidence="7" type="ORF">SAMN02745216_01349</name>
</gene>
<keyword evidence="5" id="KW-0029">Amino-acid transport</keyword>
<dbReference type="PROSITE" id="PS00211">
    <property type="entry name" value="ABC_TRANSPORTER_1"/>
    <property type="match status" value="1"/>
</dbReference>
<dbReference type="InterPro" id="IPR030660">
    <property type="entry name" value="ABC_branched_ATPase_LivF/BraG"/>
</dbReference>
<dbReference type="InterPro" id="IPR003439">
    <property type="entry name" value="ABC_transporter-like_ATP-bd"/>
</dbReference>
<dbReference type="AlphaFoldDB" id="A0A1M6I497"/>
<dbReference type="OrthoDB" id="9806149at2"/>
<keyword evidence="8" id="KW-1185">Reference proteome</keyword>
<dbReference type="InterPro" id="IPR027417">
    <property type="entry name" value="P-loop_NTPase"/>
</dbReference>
<dbReference type="Proteomes" id="UP000183994">
    <property type="component" value="Unassembled WGS sequence"/>
</dbReference>
<dbReference type="SMART" id="SM00382">
    <property type="entry name" value="AAA"/>
    <property type="match status" value="1"/>
</dbReference>
<dbReference type="EMBL" id="FQZU01000006">
    <property type="protein sequence ID" value="SHJ29287.1"/>
    <property type="molecule type" value="Genomic_DNA"/>
</dbReference>
<organism evidence="7 8">
    <name type="scientific">Desulfatibacillum alkenivorans DSM 16219</name>
    <dbReference type="NCBI Taxonomy" id="1121393"/>
    <lineage>
        <taxon>Bacteria</taxon>
        <taxon>Pseudomonadati</taxon>
        <taxon>Thermodesulfobacteriota</taxon>
        <taxon>Desulfobacteria</taxon>
        <taxon>Desulfobacterales</taxon>
        <taxon>Desulfatibacillaceae</taxon>
        <taxon>Desulfatibacillum</taxon>
    </lineage>
</organism>
<comment type="similarity">
    <text evidence="1">Belongs to the ABC transporter superfamily.</text>
</comment>
<dbReference type="Pfam" id="PF00005">
    <property type="entry name" value="ABC_tran"/>
    <property type="match status" value="1"/>
</dbReference>
<dbReference type="GO" id="GO:0005524">
    <property type="term" value="F:ATP binding"/>
    <property type="evidence" value="ECO:0007669"/>
    <property type="project" value="UniProtKB-KW"/>
</dbReference>
<dbReference type="PANTHER" id="PTHR43820">
    <property type="entry name" value="HIGH-AFFINITY BRANCHED-CHAIN AMINO ACID TRANSPORT ATP-BINDING PROTEIN LIVF"/>
    <property type="match status" value="1"/>
</dbReference>
<accession>A0A1M6I497</accession>
<keyword evidence="3" id="KW-0547">Nucleotide-binding</keyword>
<sequence>MAILQVKNIEVSYGPVNVAKGISFEIEEGSIVTILGANGAGKTTILRTISGLIEPEKGSVEFEGKPIHGLEPEEIVKMGISHVPEGREVFPDLTVYKNLMMGAFIRDDNQAIERDLERIYNYFPILSDRKEQLAFTLSGGQQQMLVIGRALMSRPKLLLLDEPSLGLAPLLIKEIFEIITRINQEQRTTILLVEQNARMALSVAQHGYILEMGRMVMDDATEKLQANEDVQEFYLGMREEGIRGARRWKKKKQWR</sequence>
<name>A0A1M6I497_9BACT</name>
<evidence type="ECO:0000259" key="6">
    <source>
        <dbReference type="PROSITE" id="PS50893"/>
    </source>
</evidence>
<reference evidence="8" key="1">
    <citation type="submission" date="2016-11" db="EMBL/GenBank/DDBJ databases">
        <authorList>
            <person name="Varghese N."/>
            <person name="Submissions S."/>
        </authorList>
    </citation>
    <scope>NUCLEOTIDE SEQUENCE [LARGE SCALE GENOMIC DNA]</scope>
    <source>
        <strain evidence="8">DSM 16219</strain>
    </source>
</reference>
<dbReference type="PIRSF" id="PIRSF039137">
    <property type="entry name" value="ABC_branched_ATPase"/>
    <property type="match status" value="1"/>
</dbReference>
<dbReference type="GO" id="GO:0015807">
    <property type="term" value="P:L-amino acid transport"/>
    <property type="evidence" value="ECO:0007669"/>
    <property type="project" value="TreeGrafter"/>
</dbReference>
<dbReference type="Gene3D" id="3.40.50.300">
    <property type="entry name" value="P-loop containing nucleotide triphosphate hydrolases"/>
    <property type="match status" value="1"/>
</dbReference>
<evidence type="ECO:0000313" key="8">
    <source>
        <dbReference type="Proteomes" id="UP000183994"/>
    </source>
</evidence>
<evidence type="ECO:0000256" key="1">
    <source>
        <dbReference type="ARBA" id="ARBA00005417"/>
    </source>
</evidence>
<dbReference type="InterPro" id="IPR052156">
    <property type="entry name" value="BCAA_Transport_ATP-bd_LivF"/>
</dbReference>
<dbReference type="InterPro" id="IPR017871">
    <property type="entry name" value="ABC_transporter-like_CS"/>
</dbReference>
<keyword evidence="4 7" id="KW-0067">ATP-binding</keyword>
<dbReference type="PROSITE" id="PS50893">
    <property type="entry name" value="ABC_TRANSPORTER_2"/>
    <property type="match status" value="1"/>
</dbReference>
<evidence type="ECO:0000256" key="4">
    <source>
        <dbReference type="ARBA" id="ARBA00022840"/>
    </source>
</evidence>
<evidence type="ECO:0000313" key="7">
    <source>
        <dbReference type="EMBL" id="SHJ29287.1"/>
    </source>
</evidence>
<protein>
    <submittedName>
        <fullName evidence="7">Branched-chain amino acid transport system ATP-binding protein</fullName>
    </submittedName>
</protein>
<dbReference type="RefSeq" id="WP_073474295.1">
    <property type="nucleotide sequence ID" value="NZ_FQZU01000006.1"/>
</dbReference>
<evidence type="ECO:0000256" key="5">
    <source>
        <dbReference type="ARBA" id="ARBA00022970"/>
    </source>
</evidence>
<dbReference type="PANTHER" id="PTHR43820:SF8">
    <property type="entry name" value="ABC TRANSPORTER SUBSTRATE-BINDING PROTEIN"/>
    <property type="match status" value="1"/>
</dbReference>
<feature type="domain" description="ABC transporter" evidence="6">
    <location>
        <begin position="4"/>
        <end position="237"/>
    </location>
</feature>
<dbReference type="STRING" id="1121393.SAMN02745216_01349"/>
<dbReference type="GO" id="GO:0015658">
    <property type="term" value="F:branched-chain amino acid transmembrane transporter activity"/>
    <property type="evidence" value="ECO:0007669"/>
    <property type="project" value="InterPro"/>
</dbReference>
<dbReference type="InterPro" id="IPR003593">
    <property type="entry name" value="AAA+_ATPase"/>
</dbReference>
<dbReference type="CDD" id="cd03224">
    <property type="entry name" value="ABC_TM1139_LivF_branched"/>
    <property type="match status" value="1"/>
</dbReference>
<dbReference type="SUPFAM" id="SSF52540">
    <property type="entry name" value="P-loop containing nucleoside triphosphate hydrolases"/>
    <property type="match status" value="1"/>
</dbReference>
<dbReference type="GO" id="GO:0016887">
    <property type="term" value="F:ATP hydrolysis activity"/>
    <property type="evidence" value="ECO:0007669"/>
    <property type="project" value="InterPro"/>
</dbReference>
<proteinExistence type="inferred from homology"/>
<evidence type="ECO:0000256" key="3">
    <source>
        <dbReference type="ARBA" id="ARBA00022741"/>
    </source>
</evidence>